<dbReference type="GO" id="GO:0005886">
    <property type="term" value="C:plasma membrane"/>
    <property type="evidence" value="ECO:0000318"/>
    <property type="project" value="GO_Central"/>
</dbReference>
<dbReference type="FunFam" id="1.10.510.10:FF:001346">
    <property type="entry name" value="Uncharacterized protein"/>
    <property type="match status" value="1"/>
</dbReference>
<keyword evidence="2" id="KW-1015">Disulfide bond</keyword>
<dbReference type="InParanoid" id="A0A7M7NP28"/>
<reference evidence="7" key="1">
    <citation type="submission" date="2015-02" db="EMBL/GenBank/DDBJ databases">
        <title>Genome sequencing for Strongylocentrotus purpuratus.</title>
        <authorList>
            <person name="Murali S."/>
            <person name="Liu Y."/>
            <person name="Vee V."/>
            <person name="English A."/>
            <person name="Wang M."/>
            <person name="Skinner E."/>
            <person name="Han Y."/>
            <person name="Muzny D.M."/>
            <person name="Worley K.C."/>
            <person name="Gibbs R.A."/>
        </authorList>
    </citation>
    <scope>NUCLEOTIDE SEQUENCE</scope>
</reference>
<dbReference type="SMART" id="SM00209">
    <property type="entry name" value="TSP1"/>
    <property type="match status" value="5"/>
</dbReference>
<feature type="compositionally biased region" description="Polar residues" evidence="3">
    <location>
        <begin position="835"/>
        <end position="845"/>
    </location>
</feature>
<feature type="compositionally biased region" description="Low complexity" evidence="3">
    <location>
        <begin position="437"/>
        <end position="462"/>
    </location>
</feature>
<dbReference type="InterPro" id="IPR000719">
    <property type="entry name" value="Prot_kinase_dom"/>
</dbReference>
<feature type="compositionally biased region" description="Polar residues" evidence="3">
    <location>
        <begin position="636"/>
        <end position="656"/>
    </location>
</feature>
<evidence type="ECO:0000313" key="7">
    <source>
        <dbReference type="Proteomes" id="UP000007110"/>
    </source>
</evidence>
<dbReference type="InterPro" id="IPR011009">
    <property type="entry name" value="Kinase-like_dom_sf"/>
</dbReference>
<dbReference type="CDD" id="cd00192">
    <property type="entry name" value="PTKc"/>
    <property type="match status" value="1"/>
</dbReference>
<dbReference type="InterPro" id="IPR036383">
    <property type="entry name" value="TSP1_rpt_sf"/>
</dbReference>
<dbReference type="Pfam" id="PF00090">
    <property type="entry name" value="TSP_1"/>
    <property type="match status" value="4"/>
</dbReference>
<feature type="compositionally biased region" description="Low complexity" evidence="3">
    <location>
        <begin position="716"/>
        <end position="743"/>
    </location>
</feature>
<evidence type="ECO:0000256" key="3">
    <source>
        <dbReference type="SAM" id="MobiDB-lite"/>
    </source>
</evidence>
<dbReference type="GO" id="GO:0004714">
    <property type="term" value="F:transmembrane receptor protein tyrosine kinase activity"/>
    <property type="evidence" value="ECO:0000318"/>
    <property type="project" value="GO_Central"/>
</dbReference>
<dbReference type="GO" id="GO:0005524">
    <property type="term" value="F:ATP binding"/>
    <property type="evidence" value="ECO:0007669"/>
    <property type="project" value="InterPro"/>
</dbReference>
<dbReference type="InterPro" id="IPR000884">
    <property type="entry name" value="TSP1_rpt"/>
</dbReference>
<dbReference type="PANTHER" id="PTHR24416:SF621">
    <property type="entry name" value="TYROSINE KINASE RECEPTOR CAD96CA"/>
    <property type="match status" value="1"/>
</dbReference>
<dbReference type="Gene3D" id="2.20.100.10">
    <property type="entry name" value="Thrombospondin type-1 (TSP1) repeat"/>
    <property type="match status" value="5"/>
</dbReference>
<dbReference type="GO" id="GO:0007169">
    <property type="term" value="P:cell surface receptor protein tyrosine kinase signaling pathway"/>
    <property type="evidence" value="ECO:0000318"/>
    <property type="project" value="GO_Central"/>
</dbReference>
<evidence type="ECO:0000313" key="6">
    <source>
        <dbReference type="EnsemblMetazoa" id="XP_030839405"/>
    </source>
</evidence>
<sequence>MAEDSTVLSVTLPADFTTGPSPSNSNNTAVDGGWSDWGEWHTCTESCEGGLTVRFRRCNNPMPSNGGANCTGFSMEQGACNTDPCPVDGGWSSYSDWDACSVSCGGGNQTRTRTCSDPTPAYGGANCTGENIEVRACGEGICPTHGGWSAYGSFSLCNTDCQKTRYRTCTNPAPKDGGDDCPDSEVDVSYCSVLDCPVNGQWSEWSVITCDETCRGSKRRTCSNPPPLRGGADCVGSSREEYGICTGFKCVQNGAWSDWAPWSSCSKTCDRGGISHRRRHCSNPHPRNGGKDCPAVDPDYDEKSCFSHPCPVPPDYVRHVKAKNYNINWMLILSIVFGILGVFTVSLIVGLCFRQKQLKIKRRKMLDEREKDKLYKDAAEMSIIPEGKKSAAEKLRRQQLKAKLKKNGNLDETEGLLDGEEDFGLLDEYWKTRPDSASLAGSLSRSGSLRSRSGSMRSKSGSTVDLRPGTATDRRGSALERPGSAGDRPGSALEAGPDLSPRAPAWQPDATSWETPEDTLIKIDGEETQQAVPGEQRKTRMRRRKKRRPSHGNVHRVSAVIEQHEEPFELAQDAADEARVATPDMMQQLMQLDAQLKEMAGHQVSQTTGGVTGGIVPGFSGLTDILGAPLTDVMQGNTIAPPQGNNKQETAPSNVGMSLGQAMNGKSANQPGAPVAAPRGGNAQHAMPVKGVGAANRPQGADGGMNLQQAMGGKGAHQAAHPSQQPQRQQAAGGMTMQQATAGKGAPKQGNEQSVGGISLHDAFNGKSSGKPQTAQQTAEQPAQQPAQQQQQQRGGMTMQQATGGKTAARPRSSSREGITMKHAPGGKTAARPRSSPQGSVTIEQETGVKGAALPRTPQRGGMTMEQATGGKPITPRGGAGFTSSIQAPPVKAGWTTGGSITLQQAMGPKIAPPTGVSKSRSYDSMIREAMGANYGQTDAPKKPRRASLNVMGLSRERSDLNQFNKHYGELPKDNIELEQEIAEGAYGSIHRAGVWLPGQKEDEEPTSILIKVLNRNVSPTSKAAYLQEIETMKKLKAHPNVIAFVGCCTKSDPFFMILEYASKGPLQTFLRRNRPGTPGAKPPPAEIFLRFAIHTAKGMTFLQTQKVAHGELTSRNILLNDYLRAKVNNSYRIRTPTDIVTQGRMGVRWMGPEVLGGGSYTPANDVWSFGILLWELVCFGATPYTGMSSRDVKTRIPAGHRLEQPPQCPDETYELMKSCWQADPSQRPSFRVLVHELEKLAPQDFIDVSRFVPTRYEYM</sequence>
<feature type="region of interest" description="Disordered" evidence="3">
    <location>
        <begin position="636"/>
        <end position="897"/>
    </location>
</feature>
<dbReference type="AlphaFoldDB" id="A0A7M7NP28"/>
<dbReference type="GO" id="GO:0043235">
    <property type="term" value="C:receptor complex"/>
    <property type="evidence" value="ECO:0000318"/>
    <property type="project" value="GO_Central"/>
</dbReference>
<dbReference type="EnsemblMetazoa" id="XM_030983545">
    <property type="protein sequence ID" value="XP_030839405"/>
    <property type="gene ID" value="LOC756169"/>
</dbReference>
<dbReference type="Proteomes" id="UP000007110">
    <property type="component" value="Unassembled WGS sequence"/>
</dbReference>
<dbReference type="Gene3D" id="3.30.200.20">
    <property type="entry name" value="Phosphorylase Kinase, domain 1"/>
    <property type="match status" value="1"/>
</dbReference>
<dbReference type="SUPFAM" id="SSF82895">
    <property type="entry name" value="TSP-1 type 1 repeat"/>
    <property type="match status" value="4"/>
</dbReference>
<keyword evidence="7" id="KW-1185">Reference proteome</keyword>
<dbReference type="PRINTS" id="PR00109">
    <property type="entry name" value="TYRKINASE"/>
</dbReference>
<evidence type="ECO:0000256" key="2">
    <source>
        <dbReference type="ARBA" id="ARBA00023157"/>
    </source>
</evidence>
<dbReference type="KEGG" id="spu:756169"/>
<dbReference type="PRINTS" id="PR01705">
    <property type="entry name" value="TSP1REPEAT"/>
</dbReference>
<feature type="compositionally biased region" description="Low complexity" evidence="3">
    <location>
        <begin position="773"/>
        <end position="805"/>
    </location>
</feature>
<reference evidence="6" key="2">
    <citation type="submission" date="2021-01" db="UniProtKB">
        <authorList>
            <consortium name="EnsemblMetazoa"/>
        </authorList>
    </citation>
    <scope>IDENTIFICATION</scope>
</reference>
<evidence type="ECO:0000256" key="4">
    <source>
        <dbReference type="SAM" id="Phobius"/>
    </source>
</evidence>
<accession>A0A7M7NP28</accession>
<dbReference type="FunFam" id="2.20.100.10:FF:000007">
    <property type="entry name" value="Thrombospondin 1"/>
    <property type="match status" value="1"/>
</dbReference>
<feature type="compositionally biased region" description="Polar residues" evidence="3">
    <location>
        <begin position="18"/>
        <end position="29"/>
    </location>
</feature>
<dbReference type="RefSeq" id="XP_030839405.1">
    <property type="nucleotide sequence ID" value="XM_030983545.1"/>
</dbReference>
<dbReference type="FunFam" id="2.20.100.10:FF:000001">
    <property type="entry name" value="semaphorin-5A isoform X1"/>
    <property type="match status" value="2"/>
</dbReference>
<evidence type="ECO:0000259" key="5">
    <source>
        <dbReference type="PROSITE" id="PS50011"/>
    </source>
</evidence>
<keyword evidence="1" id="KW-0677">Repeat</keyword>
<feature type="region of interest" description="Disordered" evidence="3">
    <location>
        <begin position="437"/>
        <end position="555"/>
    </location>
</feature>
<protein>
    <recommendedName>
        <fullName evidence="5">Protein kinase domain-containing protein</fullName>
    </recommendedName>
</protein>
<dbReference type="PANTHER" id="PTHR24416">
    <property type="entry name" value="TYROSINE-PROTEIN KINASE RECEPTOR"/>
    <property type="match status" value="1"/>
</dbReference>
<name>A0A7M7NP28_STRPU</name>
<dbReference type="PROSITE" id="PS50011">
    <property type="entry name" value="PROTEIN_KINASE_DOM"/>
    <property type="match status" value="1"/>
</dbReference>
<dbReference type="OrthoDB" id="446173at2759"/>
<organism evidence="6 7">
    <name type="scientific">Strongylocentrotus purpuratus</name>
    <name type="common">Purple sea urchin</name>
    <dbReference type="NCBI Taxonomy" id="7668"/>
    <lineage>
        <taxon>Eukaryota</taxon>
        <taxon>Metazoa</taxon>
        <taxon>Echinodermata</taxon>
        <taxon>Eleutherozoa</taxon>
        <taxon>Echinozoa</taxon>
        <taxon>Echinoidea</taxon>
        <taxon>Euechinoidea</taxon>
        <taxon>Echinacea</taxon>
        <taxon>Camarodonta</taxon>
        <taxon>Echinidea</taxon>
        <taxon>Strongylocentrotidae</taxon>
        <taxon>Strongylocentrotus</taxon>
    </lineage>
</organism>
<dbReference type="InterPro" id="IPR001245">
    <property type="entry name" value="Ser-Thr/Tyr_kinase_cat_dom"/>
</dbReference>
<keyword evidence="4" id="KW-0812">Transmembrane</keyword>
<proteinExistence type="predicted"/>
<feature type="compositionally biased region" description="Basic residues" evidence="3">
    <location>
        <begin position="539"/>
        <end position="554"/>
    </location>
</feature>
<feature type="region of interest" description="Disordered" evidence="3">
    <location>
        <begin position="1"/>
        <end position="31"/>
    </location>
</feature>
<keyword evidence="4" id="KW-1133">Transmembrane helix</keyword>
<evidence type="ECO:0000256" key="1">
    <source>
        <dbReference type="ARBA" id="ARBA00022737"/>
    </source>
</evidence>
<dbReference type="SUPFAM" id="SSF56112">
    <property type="entry name" value="Protein kinase-like (PK-like)"/>
    <property type="match status" value="1"/>
</dbReference>
<dbReference type="Gene3D" id="1.10.510.10">
    <property type="entry name" value="Transferase(Phosphotransferase) domain 1"/>
    <property type="match status" value="1"/>
</dbReference>
<dbReference type="GeneID" id="756169"/>
<feature type="transmembrane region" description="Helical" evidence="4">
    <location>
        <begin position="329"/>
        <end position="353"/>
    </location>
</feature>
<dbReference type="PROSITE" id="PS50092">
    <property type="entry name" value="TSP1"/>
    <property type="match status" value="5"/>
</dbReference>
<dbReference type="Pfam" id="PF07714">
    <property type="entry name" value="PK_Tyr_Ser-Thr"/>
    <property type="match status" value="1"/>
</dbReference>
<keyword evidence="4" id="KW-0472">Membrane</keyword>
<feature type="domain" description="Protein kinase" evidence="5">
    <location>
        <begin position="976"/>
        <end position="1247"/>
    </location>
</feature>
<dbReference type="InterPro" id="IPR050122">
    <property type="entry name" value="RTK"/>
</dbReference>
<dbReference type="OMA" id="YRYRTCD"/>